<comment type="caution">
    <text evidence="1">The sequence shown here is derived from an EMBL/GenBank/DDBJ whole genome shotgun (WGS) entry which is preliminary data.</text>
</comment>
<proteinExistence type="predicted"/>
<organism evidence="1 2">
    <name type="scientific">Microbacterium profundi</name>
    <dbReference type="NCBI Taxonomy" id="450380"/>
    <lineage>
        <taxon>Bacteria</taxon>
        <taxon>Bacillati</taxon>
        <taxon>Actinomycetota</taxon>
        <taxon>Actinomycetes</taxon>
        <taxon>Micrococcales</taxon>
        <taxon>Microbacteriaceae</taxon>
        <taxon>Microbacterium</taxon>
    </lineage>
</organism>
<dbReference type="EMBL" id="JBFBMH010000008">
    <property type="protein sequence ID" value="MEW1974881.1"/>
    <property type="molecule type" value="Genomic_DNA"/>
</dbReference>
<name>A0ABV3LG54_9MICO</name>
<dbReference type="RefSeq" id="WP_033105248.1">
    <property type="nucleotide sequence ID" value="NZ_JAJVKR010000002.1"/>
</dbReference>
<accession>A0ABV3LG54</accession>
<reference evidence="1 2" key="1">
    <citation type="submission" date="2024-06" db="EMBL/GenBank/DDBJ databases">
        <title>The Natural Products Discovery Center: Release of the First 8490 Sequenced Strains for Exploring Actinobacteria Biosynthetic Diversity.</title>
        <authorList>
            <person name="Kalkreuter E."/>
            <person name="Kautsar S.A."/>
            <person name="Yang D."/>
            <person name="Bader C.D."/>
            <person name="Teijaro C.N."/>
            <person name="Fluegel L."/>
            <person name="Davis C.M."/>
            <person name="Simpson J.R."/>
            <person name="Lauterbach L."/>
            <person name="Steele A.D."/>
            <person name="Gui C."/>
            <person name="Meng S."/>
            <person name="Li G."/>
            <person name="Viehrig K."/>
            <person name="Ye F."/>
            <person name="Su P."/>
            <person name="Kiefer A.F."/>
            <person name="Nichols A."/>
            <person name="Cepeda A.J."/>
            <person name="Yan W."/>
            <person name="Fan B."/>
            <person name="Jiang Y."/>
            <person name="Adhikari A."/>
            <person name="Zheng C.-J."/>
            <person name="Schuster L."/>
            <person name="Cowan T.M."/>
            <person name="Smanski M.J."/>
            <person name="Chevrette M.G."/>
            <person name="De Carvalho L.P.S."/>
            <person name="Shen B."/>
        </authorList>
    </citation>
    <scope>NUCLEOTIDE SEQUENCE [LARGE SCALE GENOMIC DNA]</scope>
    <source>
        <strain evidence="1 2">NPDC077434</strain>
    </source>
</reference>
<dbReference type="Proteomes" id="UP001553715">
    <property type="component" value="Unassembled WGS sequence"/>
</dbReference>
<gene>
    <name evidence="1" type="ORF">AB0301_07370</name>
</gene>
<keyword evidence="2" id="KW-1185">Reference proteome</keyword>
<evidence type="ECO:0000313" key="2">
    <source>
        <dbReference type="Proteomes" id="UP001553715"/>
    </source>
</evidence>
<sequence>MGRTWLVDETSVAARASLGVSAGRPWTAATIRRIMGALSDGGRLGTRDTGLIMRTSTDELAAKIGQAITVRRYSTKWMERVAEHLTLTGESAIDRITTEPGRQLHAGARGLHGYVRSGGSLRALTSAARLVEDSTGDVFVYRIRDDAFPWQETPVALVAADCFRSTSTRVRSVGIDALGQMRAQWLTNIA</sequence>
<protein>
    <submittedName>
        <fullName evidence="1">Uncharacterized protein</fullName>
    </submittedName>
</protein>
<evidence type="ECO:0000313" key="1">
    <source>
        <dbReference type="EMBL" id="MEW1974881.1"/>
    </source>
</evidence>